<feature type="transmembrane region" description="Helical" evidence="1">
    <location>
        <begin position="52"/>
        <end position="77"/>
    </location>
</feature>
<dbReference type="Proteomes" id="UP000824334">
    <property type="component" value="Chromosome"/>
</dbReference>
<evidence type="ECO:0000256" key="1">
    <source>
        <dbReference type="SAM" id="Phobius"/>
    </source>
</evidence>
<feature type="transmembrane region" description="Helical" evidence="1">
    <location>
        <begin position="204"/>
        <end position="226"/>
    </location>
</feature>
<gene>
    <name evidence="2" type="ORF">KWG56_11200</name>
</gene>
<name>A0ABX8TF17_9CAUL</name>
<protein>
    <submittedName>
        <fullName evidence="2">Uncharacterized protein</fullName>
    </submittedName>
</protein>
<keyword evidence="3" id="KW-1185">Reference proteome</keyword>
<keyword evidence="1" id="KW-0472">Membrane</keyword>
<organism evidence="2 3">
    <name type="scientific">Brevundimonas nasdae</name>
    <dbReference type="NCBI Taxonomy" id="172043"/>
    <lineage>
        <taxon>Bacteria</taxon>
        <taxon>Pseudomonadati</taxon>
        <taxon>Pseudomonadota</taxon>
        <taxon>Alphaproteobacteria</taxon>
        <taxon>Caulobacterales</taxon>
        <taxon>Caulobacteraceae</taxon>
        <taxon>Brevundimonas</taxon>
    </lineage>
</organism>
<sequence length="234" mass="25671">MDVVDQVEVEKRKMLVSARLMRRRREGVMLGCLAAGALILMVMAFQNPVPPLVAMVAVSLSLTVLGLTCLLFFDLWGRRDADRDALREAWDRDQVQSAEALQVVVMAAFGLLYMTFGVRAAWQIALQNGDLADWQAAVVSLALPAVVIKMILSGKRVQRRPGAAEKDADELTIHFRRSAVTWSFVAALIAMAGVYIAGLINAPLATAGMPVVFEISALTAALRYWWLDRQASRG</sequence>
<feature type="transmembrane region" description="Helical" evidence="1">
    <location>
        <begin position="134"/>
        <end position="152"/>
    </location>
</feature>
<evidence type="ECO:0000313" key="2">
    <source>
        <dbReference type="EMBL" id="QYC09183.1"/>
    </source>
</evidence>
<dbReference type="EMBL" id="CP080034">
    <property type="protein sequence ID" value="QYC09183.1"/>
    <property type="molecule type" value="Genomic_DNA"/>
</dbReference>
<feature type="transmembrane region" description="Helical" evidence="1">
    <location>
        <begin position="98"/>
        <end position="122"/>
    </location>
</feature>
<feature type="transmembrane region" description="Helical" evidence="1">
    <location>
        <begin position="179"/>
        <end position="198"/>
    </location>
</feature>
<proteinExistence type="predicted"/>
<feature type="transmembrane region" description="Helical" evidence="1">
    <location>
        <begin position="27"/>
        <end position="46"/>
    </location>
</feature>
<dbReference type="RefSeq" id="WP_219354817.1">
    <property type="nucleotide sequence ID" value="NZ_CP080034.1"/>
</dbReference>
<dbReference type="GeneID" id="94375838"/>
<accession>A0ABX8TF17</accession>
<keyword evidence="1" id="KW-1133">Transmembrane helix</keyword>
<keyword evidence="1" id="KW-0812">Transmembrane</keyword>
<evidence type="ECO:0000313" key="3">
    <source>
        <dbReference type="Proteomes" id="UP000824334"/>
    </source>
</evidence>
<reference evidence="2 3" key="1">
    <citation type="submission" date="2021-07" db="EMBL/GenBank/DDBJ databases">
        <title>Isolation and characterization of bacteria from a gold mining with a capacity of golden bioaccumulation.</title>
        <authorList>
            <person name="Yang X.J."/>
        </authorList>
    </citation>
    <scope>NUCLEOTIDE SEQUENCE [LARGE SCALE GENOMIC DNA]</scope>
    <source>
        <strain evidence="2 3">Au29</strain>
    </source>
</reference>